<accession>A0A7C8N1X3</accession>
<organism evidence="1 2">
    <name type="scientific">Xylaria multiplex</name>
    <dbReference type="NCBI Taxonomy" id="323545"/>
    <lineage>
        <taxon>Eukaryota</taxon>
        <taxon>Fungi</taxon>
        <taxon>Dikarya</taxon>
        <taxon>Ascomycota</taxon>
        <taxon>Pezizomycotina</taxon>
        <taxon>Sordariomycetes</taxon>
        <taxon>Xylariomycetidae</taxon>
        <taxon>Xylariales</taxon>
        <taxon>Xylariaceae</taxon>
        <taxon>Xylaria</taxon>
    </lineage>
</organism>
<protein>
    <submittedName>
        <fullName evidence="1">Uncharacterized protein</fullName>
    </submittedName>
</protein>
<dbReference type="SUPFAM" id="SSF55729">
    <property type="entry name" value="Acyl-CoA N-acyltransferases (Nat)"/>
    <property type="match status" value="1"/>
</dbReference>
<gene>
    <name evidence="1" type="ORF">GQX73_g7244</name>
</gene>
<dbReference type="InterPro" id="IPR016181">
    <property type="entry name" value="Acyl_CoA_acyltransferase"/>
</dbReference>
<dbReference type="EMBL" id="WUBL01000092">
    <property type="protein sequence ID" value="KAF2966296.1"/>
    <property type="molecule type" value="Genomic_DNA"/>
</dbReference>
<dbReference type="Gene3D" id="3.40.630.30">
    <property type="match status" value="1"/>
</dbReference>
<proteinExistence type="predicted"/>
<reference evidence="1 2" key="1">
    <citation type="submission" date="2019-12" db="EMBL/GenBank/DDBJ databases">
        <title>Draft genome sequence of the ascomycete Xylaria multiplex DSM 110363.</title>
        <authorList>
            <person name="Buettner E."/>
            <person name="Kellner H."/>
        </authorList>
    </citation>
    <scope>NUCLEOTIDE SEQUENCE [LARGE SCALE GENOMIC DNA]</scope>
    <source>
        <strain evidence="1 2">DSM 110363</strain>
    </source>
</reference>
<dbReference type="PANTHER" id="PTHR42791:SF17">
    <property type="entry name" value="ACETYLTRANSFERASE, GNAT FAMILY FAMILY (AFU_ORTHOLOGUE AFUA_8G05690)"/>
    <property type="match status" value="1"/>
</dbReference>
<keyword evidence="2" id="KW-1185">Reference proteome</keyword>
<evidence type="ECO:0000313" key="2">
    <source>
        <dbReference type="Proteomes" id="UP000481858"/>
    </source>
</evidence>
<evidence type="ECO:0000313" key="1">
    <source>
        <dbReference type="EMBL" id="KAF2966296.1"/>
    </source>
</evidence>
<name>A0A7C8N1X3_9PEZI</name>
<dbReference type="InterPro" id="IPR052523">
    <property type="entry name" value="Trichothecene_AcTrans"/>
</dbReference>
<dbReference type="OrthoDB" id="2115692at2759"/>
<comment type="caution">
    <text evidence="1">The sequence shown here is derived from an EMBL/GenBank/DDBJ whole genome shotgun (WGS) entry which is preliminary data.</text>
</comment>
<dbReference type="Proteomes" id="UP000481858">
    <property type="component" value="Unassembled WGS sequence"/>
</dbReference>
<dbReference type="InParanoid" id="A0A7C8N1X3"/>
<dbReference type="PANTHER" id="PTHR42791">
    <property type="entry name" value="GNAT FAMILY ACETYLTRANSFERASE"/>
    <property type="match status" value="1"/>
</dbReference>
<dbReference type="AlphaFoldDB" id="A0A7C8N1X3"/>
<sequence length="269" mass="30440">MVLAVLPALIPDIRRIYEVYFSAFDHDYMGQIILKILFPGPIDDEFKKTHAAGTLQWWHNCDYQYTMKCVDTETAEIVGMGLGDILVKPRTPEERRNHGAPWLEGEQRERAEKILNPLWEMREKFFGGQPHICQLLNCHVIAVDPKYQGRRAGAAFCEWALDLGNKTNLPVYFESSPSTVNLYKKMGFELLPETIVHKAEVLGTDTDIEVPLMVKMPSAASGMSFEEWRSSGYPSFEKRAELHHGEGYGGQTKQHAVTTKVVAISEPAL</sequence>